<dbReference type="PROSITE" id="PS50883">
    <property type="entry name" value="EAL"/>
    <property type="match status" value="1"/>
</dbReference>
<dbReference type="SMART" id="SM00267">
    <property type="entry name" value="GGDEF"/>
    <property type="match status" value="1"/>
</dbReference>
<protein>
    <submittedName>
        <fullName evidence="3">Bifunctional diguanylate cyclase/phosphodiesterase</fullName>
    </submittedName>
</protein>
<dbReference type="CDD" id="cd01948">
    <property type="entry name" value="EAL"/>
    <property type="match status" value="1"/>
</dbReference>
<dbReference type="InterPro" id="IPR001633">
    <property type="entry name" value="EAL_dom"/>
</dbReference>
<dbReference type="PANTHER" id="PTHR33121">
    <property type="entry name" value="CYCLIC DI-GMP PHOSPHODIESTERASE PDEF"/>
    <property type="match status" value="1"/>
</dbReference>
<dbReference type="EMBL" id="JAZHOF010000001">
    <property type="protein sequence ID" value="MEJ8569869.1"/>
    <property type="molecule type" value="Genomic_DNA"/>
</dbReference>
<dbReference type="PANTHER" id="PTHR33121:SF79">
    <property type="entry name" value="CYCLIC DI-GMP PHOSPHODIESTERASE PDED-RELATED"/>
    <property type="match status" value="1"/>
</dbReference>
<reference evidence="3 4" key="1">
    <citation type="submission" date="2024-02" db="EMBL/GenBank/DDBJ databases">
        <title>Genome analysis and characterization of Microbaculum marinisediminis sp. nov., isolated from marine sediment.</title>
        <authorList>
            <person name="Du Z.-J."/>
            <person name="Ye Y.-Q."/>
            <person name="Zhang Z.-R."/>
            <person name="Yuan S.-M."/>
            <person name="Zhang X.-Y."/>
        </authorList>
    </citation>
    <scope>NUCLEOTIDE SEQUENCE [LARGE SCALE GENOMIC DNA]</scope>
    <source>
        <strain evidence="3 4">SDUM1044001</strain>
    </source>
</reference>
<dbReference type="InterPro" id="IPR043128">
    <property type="entry name" value="Rev_trsase/Diguanyl_cyclase"/>
</dbReference>
<dbReference type="Proteomes" id="UP001378188">
    <property type="component" value="Unassembled WGS sequence"/>
</dbReference>
<keyword evidence="4" id="KW-1185">Reference proteome</keyword>
<dbReference type="Gene3D" id="3.30.70.270">
    <property type="match status" value="1"/>
</dbReference>
<organism evidence="3 4">
    <name type="scientific">Microbaculum marinum</name>
    <dbReference type="NCBI Taxonomy" id="1764581"/>
    <lineage>
        <taxon>Bacteria</taxon>
        <taxon>Pseudomonadati</taxon>
        <taxon>Pseudomonadota</taxon>
        <taxon>Alphaproteobacteria</taxon>
        <taxon>Hyphomicrobiales</taxon>
        <taxon>Tepidamorphaceae</taxon>
        <taxon>Microbaculum</taxon>
    </lineage>
</organism>
<dbReference type="RefSeq" id="WP_340327613.1">
    <property type="nucleotide sequence ID" value="NZ_JAZHOF010000001.1"/>
</dbReference>
<dbReference type="InterPro" id="IPR029787">
    <property type="entry name" value="Nucleotide_cyclase"/>
</dbReference>
<dbReference type="InterPro" id="IPR000160">
    <property type="entry name" value="GGDEF_dom"/>
</dbReference>
<dbReference type="NCBIfam" id="TIGR00254">
    <property type="entry name" value="GGDEF"/>
    <property type="match status" value="1"/>
</dbReference>
<dbReference type="Pfam" id="PF00990">
    <property type="entry name" value="GGDEF"/>
    <property type="match status" value="1"/>
</dbReference>
<dbReference type="GO" id="GO:0071111">
    <property type="term" value="F:cyclic-guanylate-specific phosphodiesterase activity"/>
    <property type="evidence" value="ECO:0007669"/>
    <property type="project" value="InterPro"/>
</dbReference>
<dbReference type="SUPFAM" id="SSF141868">
    <property type="entry name" value="EAL domain-like"/>
    <property type="match status" value="1"/>
</dbReference>
<evidence type="ECO:0000259" key="1">
    <source>
        <dbReference type="PROSITE" id="PS50883"/>
    </source>
</evidence>
<evidence type="ECO:0000313" key="3">
    <source>
        <dbReference type="EMBL" id="MEJ8569869.1"/>
    </source>
</evidence>
<dbReference type="InterPro" id="IPR050706">
    <property type="entry name" value="Cyclic-di-GMP_PDE-like"/>
</dbReference>
<dbReference type="AlphaFoldDB" id="A0AAW9RLK0"/>
<gene>
    <name evidence="3" type="ORF">V3328_00175</name>
</gene>
<evidence type="ECO:0000313" key="4">
    <source>
        <dbReference type="Proteomes" id="UP001378188"/>
    </source>
</evidence>
<feature type="domain" description="GGDEF" evidence="2">
    <location>
        <begin position="161"/>
        <end position="294"/>
    </location>
</feature>
<dbReference type="SMART" id="SM00052">
    <property type="entry name" value="EAL"/>
    <property type="match status" value="1"/>
</dbReference>
<dbReference type="CDD" id="cd01949">
    <property type="entry name" value="GGDEF"/>
    <property type="match status" value="1"/>
</dbReference>
<name>A0AAW9RLK0_9HYPH</name>
<dbReference type="SUPFAM" id="SSF55073">
    <property type="entry name" value="Nucleotide cyclase"/>
    <property type="match status" value="1"/>
</dbReference>
<accession>A0AAW9RLK0</accession>
<evidence type="ECO:0000259" key="2">
    <source>
        <dbReference type="PROSITE" id="PS50887"/>
    </source>
</evidence>
<comment type="caution">
    <text evidence="3">The sequence shown here is derived from an EMBL/GenBank/DDBJ whole genome shotgun (WGS) entry which is preliminary data.</text>
</comment>
<proteinExistence type="predicted"/>
<dbReference type="Gene3D" id="3.20.20.450">
    <property type="entry name" value="EAL domain"/>
    <property type="match status" value="1"/>
</dbReference>
<sequence>MLDVLAAAGVVVYDWNILSDELSWGGAAEEILKVPAETLSTGGGFAAQVDGNGPPGRSEVILKDGSSDDGKGVGYHLEYRLVAGSPDKPALWVEDCGRWYAGPEGRPARAHGLMRAITERRARDERLIQQSESDDLTGGLNRVRLIEELGTAIKSSIRYRTSMAFAVVAVDELAVLNNAYGFDIADDVIAEVSARIGAEMRAGDSIGRLAGNRVGIVLGRCTEGDLRTASRRFVRTVSATPIVTRSGPVAVTISVGGVVLPRHGRNKDEALTNAQEALHMARGRGIAGIAVYGPSTAGAAARTGKAASTSRVVAALRNGRTSLAFQPVVSSRDSGICFHEALSRLTLDDGTQLTASDFIGTAERLGIVRLVDFSSLDLAVTELIANPDLSLSVNVSASSVLAGSWLTRITKLLRDRSSVCRRLIVEITETVAIHDLDRAIAFVQAVRGLGCRVAIDDFGTGHTSFRNLRGLGVDIVKIDGTFVERISENEDDRYFVTTLVSLARRIGLVTVAERVANEQQAQILRDLGVDYLQGNLFGAPIASPRGSARQSKKR</sequence>
<dbReference type="Pfam" id="PF00563">
    <property type="entry name" value="EAL"/>
    <property type="match status" value="1"/>
</dbReference>
<feature type="domain" description="EAL" evidence="1">
    <location>
        <begin position="305"/>
        <end position="554"/>
    </location>
</feature>
<dbReference type="PROSITE" id="PS50887">
    <property type="entry name" value="GGDEF"/>
    <property type="match status" value="1"/>
</dbReference>
<dbReference type="Gene3D" id="3.30.450.20">
    <property type="entry name" value="PAS domain"/>
    <property type="match status" value="1"/>
</dbReference>
<dbReference type="InterPro" id="IPR035919">
    <property type="entry name" value="EAL_sf"/>
</dbReference>